<dbReference type="InterPro" id="IPR029058">
    <property type="entry name" value="AB_hydrolase_fold"/>
</dbReference>
<gene>
    <name evidence="3" type="ORF">FHS30_000950</name>
</gene>
<name>A0A839UI90_9GAMM</name>
<feature type="domain" description="Peptidase S9 prolyl oligopeptidase catalytic" evidence="2">
    <location>
        <begin position="410"/>
        <end position="619"/>
    </location>
</feature>
<evidence type="ECO:0000256" key="1">
    <source>
        <dbReference type="ARBA" id="ARBA00022801"/>
    </source>
</evidence>
<reference evidence="3 4" key="1">
    <citation type="submission" date="2020-08" db="EMBL/GenBank/DDBJ databases">
        <title>Genomic Encyclopedia of Type Strains, Phase III (KMG-III): the genomes of soil and plant-associated and newly described type strains.</title>
        <authorList>
            <person name="Whitman W."/>
        </authorList>
    </citation>
    <scope>NUCLEOTIDE SEQUENCE [LARGE SCALE GENOMIC DNA]</scope>
    <source>
        <strain evidence="3 4">CECT 8571</strain>
    </source>
</reference>
<dbReference type="SUPFAM" id="SSF53474">
    <property type="entry name" value="alpha/beta-Hydrolases"/>
    <property type="match status" value="1"/>
</dbReference>
<dbReference type="InterPro" id="IPR001375">
    <property type="entry name" value="Peptidase_S9_cat"/>
</dbReference>
<protein>
    <submittedName>
        <fullName evidence="3">Dienelactone hydrolase</fullName>
    </submittedName>
</protein>
<dbReference type="EMBL" id="JACHXZ010000001">
    <property type="protein sequence ID" value="MBB3167774.1"/>
    <property type="molecule type" value="Genomic_DNA"/>
</dbReference>
<sequence length="624" mass="69906">MSLSPNGKYIVARMRYDDRVAAIFVERETGKIIGGLKPTLGSEIHRIIWVNNEQVTYQIAERVSYLDAPIPTGEIFTASYTGQGAKLLAGYRAGDLTTGTFIKGRQYDKSTFRMLHSLPDDSNRILVVEYPWTLEGNTWYDTRKRFPIVSRLDVRSGKKTRSETLPFRDPQLLVDANGVLTFAIWEDEAGDEQVSFRESAESDWEVLKGDGISIGSGFVALKIDNLGEKAYFMGAFGEAGYRTIFELDIQSKVLAPMFTDLDADISDWEFDPDTGRVVAGVSFKKKARYHFANTDSSFLKAYKRLSRAFKGQNISVVSRTHDNSHYLIRVTSDVNPGEYYAFNRTNNKADFVWANSSWIDPREMLPMLSEAIEVSDGVEVPVRLTLPEQSENAPVVLVVHGGPHGVSDHWGFDPEVQLLANRGYAVIQVNFRGSDGFGANFARAGYGEWGGKIIDDIYQASGEIINKYKLNRKSVCSYGASFGGYASLMLAARYPDFLKCAVGYVGIYDLNLMYTSGDIPIRWGGVSYLEMVLGRDAKQLAEYSPINYAKDIKAQVMLIHGAKDNRAPLEHAEAMKEALENVGNKPEWLIYGRSGHGVRNLDDRRELYTEMLNFFQKNLVVSES</sequence>
<dbReference type="PANTHER" id="PTHR42776:SF27">
    <property type="entry name" value="DIPEPTIDYL PEPTIDASE FAMILY MEMBER 6"/>
    <property type="match status" value="1"/>
</dbReference>
<dbReference type="Proteomes" id="UP000559987">
    <property type="component" value="Unassembled WGS sequence"/>
</dbReference>
<dbReference type="AlphaFoldDB" id="A0A839UI90"/>
<keyword evidence="1 3" id="KW-0378">Hydrolase</keyword>
<dbReference type="GO" id="GO:0006508">
    <property type="term" value="P:proteolysis"/>
    <property type="evidence" value="ECO:0007669"/>
    <property type="project" value="InterPro"/>
</dbReference>
<dbReference type="PANTHER" id="PTHR42776">
    <property type="entry name" value="SERINE PEPTIDASE S9 FAMILY MEMBER"/>
    <property type="match status" value="1"/>
</dbReference>
<dbReference type="SUPFAM" id="SSF82171">
    <property type="entry name" value="DPP6 N-terminal domain-like"/>
    <property type="match status" value="1"/>
</dbReference>
<dbReference type="Gene3D" id="3.40.50.1820">
    <property type="entry name" value="alpha/beta hydrolase"/>
    <property type="match status" value="1"/>
</dbReference>
<evidence type="ECO:0000313" key="3">
    <source>
        <dbReference type="EMBL" id="MBB3167774.1"/>
    </source>
</evidence>
<proteinExistence type="predicted"/>
<dbReference type="Pfam" id="PF00326">
    <property type="entry name" value="Peptidase_S9"/>
    <property type="match status" value="1"/>
</dbReference>
<evidence type="ECO:0000313" key="4">
    <source>
        <dbReference type="Proteomes" id="UP000559987"/>
    </source>
</evidence>
<dbReference type="RefSeq" id="WP_183908779.1">
    <property type="nucleotide sequence ID" value="NZ_JACHXZ010000001.1"/>
</dbReference>
<organism evidence="3 4">
    <name type="scientific">Simiduia aestuariiviva</name>
    <dbReference type="NCBI Taxonomy" id="1510459"/>
    <lineage>
        <taxon>Bacteria</taxon>
        <taxon>Pseudomonadati</taxon>
        <taxon>Pseudomonadota</taxon>
        <taxon>Gammaproteobacteria</taxon>
        <taxon>Cellvibrionales</taxon>
        <taxon>Cellvibrionaceae</taxon>
        <taxon>Simiduia</taxon>
    </lineage>
</organism>
<accession>A0A839UI90</accession>
<dbReference type="GO" id="GO:0004252">
    <property type="term" value="F:serine-type endopeptidase activity"/>
    <property type="evidence" value="ECO:0007669"/>
    <property type="project" value="TreeGrafter"/>
</dbReference>
<keyword evidence="4" id="KW-1185">Reference proteome</keyword>
<comment type="caution">
    <text evidence="3">The sequence shown here is derived from an EMBL/GenBank/DDBJ whole genome shotgun (WGS) entry which is preliminary data.</text>
</comment>
<evidence type="ECO:0000259" key="2">
    <source>
        <dbReference type="Pfam" id="PF00326"/>
    </source>
</evidence>